<dbReference type="PRINTS" id="PR00081">
    <property type="entry name" value="GDHRDH"/>
</dbReference>
<dbReference type="Proteomes" id="UP000007115">
    <property type="component" value="Unassembled WGS sequence"/>
</dbReference>
<dbReference type="GO" id="GO:0005737">
    <property type="term" value="C:cytoplasm"/>
    <property type="evidence" value="ECO:0007669"/>
    <property type="project" value="TreeGrafter"/>
</dbReference>
<dbReference type="InParanoid" id="G9MWX3"/>
<proteinExistence type="inferred from homology"/>
<dbReference type="GO" id="GO:0016491">
    <property type="term" value="F:oxidoreductase activity"/>
    <property type="evidence" value="ECO:0007669"/>
    <property type="project" value="UniProtKB-KW"/>
</dbReference>
<dbReference type="PANTHER" id="PTHR43544">
    <property type="entry name" value="SHORT-CHAIN DEHYDROGENASE/REDUCTASE"/>
    <property type="match status" value="1"/>
</dbReference>
<keyword evidence="3" id="KW-0560">Oxidoreductase</keyword>
<evidence type="ECO:0000256" key="1">
    <source>
        <dbReference type="ARBA" id="ARBA00006484"/>
    </source>
</evidence>
<sequence>MAISTKPTVVFITGAGRGIGKGLTAVYLIRPNHVVIGSVRDKSSLNHDELKKLPTAEGSRLILVSIDSSELDDPAKALEHVQSEGITYIDIVIANAGICPSPGPFQNVPIKDVLEGFKVNPAAPIQLYHATSPFLEKSTQPVWLSISSIVGSIKNAEQYNAPFIFAYGLSKSSLNFFTMAIHAAHPNWISYAVHPGSLVQTDMGNAGARMQGLEKAPVTLEDSCSSIIVSIDKATRAETSGRFIDLASDTEIPW</sequence>
<dbReference type="EMBL" id="ABDF02000075">
    <property type="protein sequence ID" value="EHK21105.1"/>
    <property type="molecule type" value="Genomic_DNA"/>
</dbReference>
<dbReference type="Gene3D" id="3.40.50.720">
    <property type="entry name" value="NAD(P)-binding Rossmann-like Domain"/>
    <property type="match status" value="1"/>
</dbReference>
<dbReference type="OMA" id="TAIMICD"/>
<evidence type="ECO:0000256" key="3">
    <source>
        <dbReference type="ARBA" id="ARBA00023002"/>
    </source>
</evidence>
<keyword evidence="5" id="KW-1185">Reference proteome</keyword>
<dbReference type="GeneID" id="25797311"/>
<evidence type="ECO:0000313" key="5">
    <source>
        <dbReference type="Proteomes" id="UP000007115"/>
    </source>
</evidence>
<comment type="similarity">
    <text evidence="1">Belongs to the short-chain dehydrogenases/reductases (SDR) family.</text>
</comment>
<dbReference type="OrthoDB" id="9876299at2759"/>
<reference evidence="4 5" key="1">
    <citation type="journal article" date="2011" name="Genome Biol.">
        <title>Comparative genome sequence analysis underscores mycoparasitism as the ancestral life style of Trichoderma.</title>
        <authorList>
            <person name="Kubicek C.P."/>
            <person name="Herrera-Estrella A."/>
            <person name="Seidl-Seiboth V."/>
            <person name="Martinez D.A."/>
            <person name="Druzhinina I.S."/>
            <person name="Thon M."/>
            <person name="Zeilinger S."/>
            <person name="Casas-Flores S."/>
            <person name="Horwitz B.A."/>
            <person name="Mukherjee P.K."/>
            <person name="Mukherjee M."/>
            <person name="Kredics L."/>
            <person name="Alcaraz L.D."/>
            <person name="Aerts A."/>
            <person name="Antal Z."/>
            <person name="Atanasova L."/>
            <person name="Cervantes-Badillo M.G."/>
            <person name="Challacombe J."/>
            <person name="Chertkov O."/>
            <person name="McCluskey K."/>
            <person name="Coulpier F."/>
            <person name="Deshpande N."/>
            <person name="von Doehren H."/>
            <person name="Ebbole D.J."/>
            <person name="Esquivel-Naranjo E.U."/>
            <person name="Fekete E."/>
            <person name="Flipphi M."/>
            <person name="Glaser F."/>
            <person name="Gomez-Rodriguez E.Y."/>
            <person name="Gruber S."/>
            <person name="Han C."/>
            <person name="Henrissat B."/>
            <person name="Hermosa R."/>
            <person name="Hernandez-Onate M."/>
            <person name="Karaffa L."/>
            <person name="Kosti I."/>
            <person name="Le Crom S."/>
            <person name="Lindquist E."/>
            <person name="Lucas S."/>
            <person name="Luebeck M."/>
            <person name="Luebeck P.S."/>
            <person name="Margeot A."/>
            <person name="Metz B."/>
            <person name="Misra M."/>
            <person name="Nevalainen H."/>
            <person name="Omann M."/>
            <person name="Packer N."/>
            <person name="Perrone G."/>
            <person name="Uresti-Rivera E.E."/>
            <person name="Salamov A."/>
            <person name="Schmoll M."/>
            <person name="Seiboth B."/>
            <person name="Shapiro H."/>
            <person name="Sukno S."/>
            <person name="Tamayo-Ramos J.A."/>
            <person name="Tisch D."/>
            <person name="Wiest A."/>
            <person name="Wilkinson H.H."/>
            <person name="Zhang M."/>
            <person name="Coutinho P.M."/>
            <person name="Kenerley C.M."/>
            <person name="Monte E."/>
            <person name="Baker S.E."/>
            <person name="Grigoriev I.V."/>
        </authorList>
    </citation>
    <scope>NUCLEOTIDE SEQUENCE [LARGE SCALE GENOMIC DNA]</scope>
    <source>
        <strain evidence="5">Gv29-8 / FGSC 10586</strain>
    </source>
</reference>
<dbReference type="InterPro" id="IPR002347">
    <property type="entry name" value="SDR_fam"/>
</dbReference>
<dbReference type="HOGENOM" id="CLU_010194_9_1_1"/>
<dbReference type="RefSeq" id="XP_013955299.1">
    <property type="nucleotide sequence ID" value="XM_014099824.1"/>
</dbReference>
<dbReference type="Pfam" id="PF00106">
    <property type="entry name" value="adh_short"/>
    <property type="match status" value="1"/>
</dbReference>
<evidence type="ECO:0000256" key="2">
    <source>
        <dbReference type="ARBA" id="ARBA00022857"/>
    </source>
</evidence>
<dbReference type="AlphaFoldDB" id="G9MWX3"/>
<evidence type="ECO:0000313" key="4">
    <source>
        <dbReference type="EMBL" id="EHK21105.1"/>
    </source>
</evidence>
<accession>G9MWX3</accession>
<organism evidence="4 5">
    <name type="scientific">Hypocrea virens (strain Gv29-8 / FGSC 10586)</name>
    <name type="common">Gliocladium virens</name>
    <name type="synonym">Trichoderma virens</name>
    <dbReference type="NCBI Taxonomy" id="413071"/>
    <lineage>
        <taxon>Eukaryota</taxon>
        <taxon>Fungi</taxon>
        <taxon>Dikarya</taxon>
        <taxon>Ascomycota</taxon>
        <taxon>Pezizomycotina</taxon>
        <taxon>Sordariomycetes</taxon>
        <taxon>Hypocreomycetidae</taxon>
        <taxon>Hypocreales</taxon>
        <taxon>Hypocreaceae</taxon>
        <taxon>Trichoderma</taxon>
    </lineage>
</organism>
<comment type="caution">
    <text evidence="4">The sequence shown here is derived from an EMBL/GenBank/DDBJ whole genome shotgun (WGS) entry which is preliminary data.</text>
</comment>
<dbReference type="InterPro" id="IPR051468">
    <property type="entry name" value="Fungal_SecMetab_SDRs"/>
</dbReference>
<protein>
    <submittedName>
        <fullName evidence="4">Uncharacterized protein</fullName>
    </submittedName>
</protein>
<gene>
    <name evidence="4" type="ORF">TRIVIDRAFT_70133</name>
</gene>
<dbReference type="SUPFAM" id="SSF51735">
    <property type="entry name" value="NAD(P)-binding Rossmann-fold domains"/>
    <property type="match status" value="1"/>
</dbReference>
<dbReference type="eggNOG" id="KOG1611">
    <property type="taxonomic scope" value="Eukaryota"/>
</dbReference>
<dbReference type="PANTHER" id="PTHR43544:SF7">
    <property type="entry name" value="NADB-LER2"/>
    <property type="match status" value="1"/>
</dbReference>
<keyword evidence="2" id="KW-0521">NADP</keyword>
<dbReference type="InterPro" id="IPR036291">
    <property type="entry name" value="NAD(P)-bd_dom_sf"/>
</dbReference>
<name>G9MWX3_HYPVG</name>
<dbReference type="VEuPathDB" id="FungiDB:TRIVIDRAFT_70133"/>